<dbReference type="Proteomes" id="UP000029445">
    <property type="component" value="Chromosome 9"/>
</dbReference>
<protein>
    <submittedName>
        <fullName evidence="2">Uncharacterized protein</fullName>
    </submittedName>
</protein>
<dbReference type="HOGENOM" id="CLU_731622_0_0_1"/>
<feature type="compositionally biased region" description="Low complexity" evidence="1">
    <location>
        <begin position="228"/>
        <end position="239"/>
    </location>
</feature>
<reference evidence="2 3" key="2">
    <citation type="journal article" date="2018" name="Proc. Natl. Acad. Sci.">
        <title>RNAi is a critical determinant of centromere evolution in closely related fungi.</title>
        <authorList>
            <person name="Yadav V."/>
            <person name="Sun S."/>
            <person name="Billmyre R.B."/>
            <person name="Thimmappa B.C."/>
            <person name="Shea T."/>
            <person name="Lintner R."/>
            <person name="Bakkeren G."/>
            <person name="Cuomo C.A."/>
            <person name="Heitman J."/>
            <person name="Sanyal K."/>
        </authorList>
    </citation>
    <scope>NUCLEOTIDE SEQUENCE [LARGE SCALE GENOMIC DNA]</scope>
    <source>
        <strain evidence="2 3">R265</strain>
    </source>
</reference>
<feature type="region of interest" description="Disordered" evidence="1">
    <location>
        <begin position="1"/>
        <end position="23"/>
    </location>
</feature>
<name>A0A095CLL1_CRYD2</name>
<feature type="compositionally biased region" description="Polar residues" evidence="1">
    <location>
        <begin position="154"/>
        <end position="171"/>
    </location>
</feature>
<feature type="compositionally biased region" description="Basic and acidic residues" evidence="1">
    <location>
        <begin position="244"/>
        <end position="258"/>
    </location>
</feature>
<feature type="region of interest" description="Disordered" evidence="1">
    <location>
        <begin position="209"/>
        <end position="378"/>
    </location>
</feature>
<feature type="region of interest" description="Disordered" evidence="1">
    <location>
        <begin position="150"/>
        <end position="196"/>
    </location>
</feature>
<reference evidence="2 3" key="1">
    <citation type="journal article" date="2011" name="MBio">
        <title>Genome variation in Cryptococcus gattii, an emerging pathogen of immunocompetent hosts.</title>
        <authorList>
            <person name="D'Souza C.A."/>
            <person name="Kronstad J.W."/>
            <person name="Taylor G."/>
            <person name="Warren R."/>
            <person name="Yuen M."/>
            <person name="Hu G."/>
            <person name="Jung W.H."/>
            <person name="Sham A."/>
            <person name="Kidd S.E."/>
            <person name="Tangen K."/>
            <person name="Lee N."/>
            <person name="Zeilmaker T."/>
            <person name="Sawkins J."/>
            <person name="McVicker G."/>
            <person name="Shah S."/>
            <person name="Gnerre S."/>
            <person name="Griggs A."/>
            <person name="Zeng Q."/>
            <person name="Bartlett K."/>
            <person name="Li W."/>
            <person name="Wang X."/>
            <person name="Heitman J."/>
            <person name="Stajich J.E."/>
            <person name="Fraser J.A."/>
            <person name="Meyer W."/>
            <person name="Carter D."/>
            <person name="Schein J."/>
            <person name="Krzywinski M."/>
            <person name="Kwon-Chung K.J."/>
            <person name="Varma A."/>
            <person name="Wang J."/>
            <person name="Brunham R."/>
            <person name="Fyfe M."/>
            <person name="Ouellette B.F."/>
            <person name="Siddiqui A."/>
            <person name="Marra M."/>
            <person name="Jones S."/>
            <person name="Holt R."/>
            <person name="Birren B.W."/>
            <person name="Galagan J.E."/>
            <person name="Cuomo C.A."/>
        </authorList>
    </citation>
    <scope>NUCLEOTIDE SEQUENCE [LARGE SCALE GENOMIC DNA]</scope>
    <source>
        <strain evidence="2 3">R265</strain>
    </source>
</reference>
<evidence type="ECO:0000313" key="3">
    <source>
        <dbReference type="Proteomes" id="UP000029445"/>
    </source>
</evidence>
<organism evidence="2 3">
    <name type="scientific">Cryptococcus deuterogattii (strain R265)</name>
    <name type="common">Cryptococcus gattii VGII (strain R265)</name>
    <dbReference type="NCBI Taxonomy" id="294750"/>
    <lineage>
        <taxon>Eukaryota</taxon>
        <taxon>Fungi</taxon>
        <taxon>Dikarya</taxon>
        <taxon>Basidiomycota</taxon>
        <taxon>Agaricomycotina</taxon>
        <taxon>Tremellomycetes</taxon>
        <taxon>Tremellales</taxon>
        <taxon>Cryptococcaceae</taxon>
        <taxon>Cryptococcus</taxon>
        <taxon>Cryptococcus gattii species complex</taxon>
    </lineage>
</organism>
<feature type="compositionally biased region" description="Polar residues" evidence="1">
    <location>
        <begin position="7"/>
        <end position="23"/>
    </location>
</feature>
<accession>A0A095CLL1</accession>
<evidence type="ECO:0000256" key="1">
    <source>
        <dbReference type="SAM" id="MobiDB-lite"/>
    </source>
</evidence>
<proteinExistence type="predicted"/>
<dbReference type="STRING" id="294750.A0A095CLL1"/>
<feature type="compositionally biased region" description="Low complexity" evidence="1">
    <location>
        <begin position="292"/>
        <end position="330"/>
    </location>
</feature>
<dbReference type="EMBL" id="CP025767">
    <property type="protein sequence ID" value="KGB80164.1"/>
    <property type="molecule type" value="Genomic_DNA"/>
</dbReference>
<gene>
    <name evidence="2" type="ORF">CNBG_6002</name>
</gene>
<dbReference type="AlphaFoldDB" id="A0A095CLL1"/>
<feature type="compositionally biased region" description="Polar residues" evidence="1">
    <location>
        <begin position="331"/>
        <end position="351"/>
    </location>
</feature>
<evidence type="ECO:0000313" key="2">
    <source>
        <dbReference type="EMBL" id="KGB80164.1"/>
    </source>
</evidence>
<dbReference type="OMA" id="KAPKHED"/>
<dbReference type="GeneID" id="88182112"/>
<dbReference type="KEGG" id="cdeu:CNBG_6002"/>
<keyword evidence="3" id="KW-1185">Reference proteome</keyword>
<dbReference type="RefSeq" id="XP_062885789.1">
    <property type="nucleotide sequence ID" value="XM_063029834.1"/>
</dbReference>
<sequence>MAIATPSADTDTPPNTSITTPATQTLSHEDLVEAILDPIDNVIADFIDTSSLTSTDVKNDPILSSIAQKQVQETIKTTPKAVFKAKPAPSSTHKENVAPRMTKTAALRMGLNWDDVKPKKEVAEKAEEGKETPGYKRTGLNIKVASLAAPSVTPRPTRTSQLRTGVQVTPQSHKKDPQAMVAANKSRELEEKQRRRKTIALPTSLAAPSITPRQNKSSMLRMGVKSPQSVSSVSSTTQTMTIARHGEELNGKREDGGLKPKLPRYSEIPPLKSLDTPSITPRLNKAALLRAPHSFHSSVSHSPSPSSSIPRGHSPSNSMSSNPRSSFAASGVTNRASTQSATSKEGPTSPTVGPRATRSSLLRAAQGAKVPKAVSSGV</sequence>
<dbReference type="OrthoDB" id="2162449at2759"/>
<dbReference type="VEuPathDB" id="FungiDB:CNBG_6002"/>